<organism evidence="2 5">
    <name type="scientific">Myxococcus fulvus</name>
    <dbReference type="NCBI Taxonomy" id="33"/>
    <lineage>
        <taxon>Bacteria</taxon>
        <taxon>Pseudomonadati</taxon>
        <taxon>Myxococcota</taxon>
        <taxon>Myxococcia</taxon>
        <taxon>Myxococcales</taxon>
        <taxon>Cystobacterineae</taxon>
        <taxon>Myxococcaceae</taxon>
        <taxon>Myxococcus</taxon>
    </lineage>
</organism>
<keyword evidence="4" id="KW-1185">Reference proteome</keyword>
<accession>A0A511TDI4</accession>
<comment type="caution">
    <text evidence="2">The sequence shown here is derived from an EMBL/GenBank/DDBJ whole genome shotgun (WGS) entry which is preliminary data.</text>
</comment>
<name>A0A511TDI4_MYXFU</name>
<reference evidence="2 5" key="2">
    <citation type="submission" date="2019-07" db="EMBL/GenBank/DDBJ databases">
        <title>Whole genome shotgun sequence of Myxococcus fulvus NBRC 100333.</title>
        <authorList>
            <person name="Hosoyama A."/>
            <person name="Uohara A."/>
            <person name="Ohji S."/>
            <person name="Ichikawa N."/>
        </authorList>
    </citation>
    <scope>NUCLEOTIDE SEQUENCE [LARGE SCALE GENOMIC DNA]</scope>
    <source>
        <strain evidence="2 5">NBRC 100333</strain>
    </source>
</reference>
<gene>
    <name evidence="2" type="ORF">MFU01_72630</name>
    <name evidence="3" type="ORF">SAMN05443572_107383</name>
</gene>
<evidence type="ECO:0000313" key="4">
    <source>
        <dbReference type="Proteomes" id="UP000183760"/>
    </source>
</evidence>
<dbReference type="RefSeq" id="WP_074957047.1">
    <property type="nucleotide sequence ID" value="NZ_BJXR01000059.1"/>
</dbReference>
<evidence type="ECO:0000313" key="5">
    <source>
        <dbReference type="Proteomes" id="UP000321514"/>
    </source>
</evidence>
<reference evidence="3 4" key="1">
    <citation type="submission" date="2016-10" db="EMBL/GenBank/DDBJ databases">
        <authorList>
            <person name="Varghese N."/>
            <person name="Submissions S."/>
        </authorList>
    </citation>
    <scope>NUCLEOTIDE SEQUENCE [LARGE SCALE GENOMIC DNA]</scope>
    <source>
        <strain evidence="3 4">DSM 16525</strain>
    </source>
</reference>
<evidence type="ECO:0000313" key="2">
    <source>
        <dbReference type="EMBL" id="GEN12226.1"/>
    </source>
</evidence>
<dbReference type="AlphaFoldDB" id="A0A511TDI4"/>
<sequence length="157" mass="17376">MTNGRPGASADSVYKQLESAYNAFMLELGGSSNEAQRRVFMAAQQPWDGGKDYATVHAEHRQRIDDAWKDVDLSKRYLNALKDYKSAVEKIMANTDVHALDSIALMAWSQTFHHIAMYGYWLNDPGVLGKSDTPSGGADRIEPDPSRKPTPPPAPPK</sequence>
<feature type="compositionally biased region" description="Pro residues" evidence="1">
    <location>
        <begin position="148"/>
        <end position="157"/>
    </location>
</feature>
<proteinExistence type="predicted"/>
<evidence type="ECO:0000313" key="3">
    <source>
        <dbReference type="EMBL" id="SEU27102.1"/>
    </source>
</evidence>
<dbReference type="EMBL" id="BJXR01000059">
    <property type="protein sequence ID" value="GEN12226.1"/>
    <property type="molecule type" value="Genomic_DNA"/>
</dbReference>
<protein>
    <submittedName>
        <fullName evidence="2">Uncharacterized protein</fullName>
    </submittedName>
</protein>
<dbReference type="Proteomes" id="UP000321514">
    <property type="component" value="Unassembled WGS sequence"/>
</dbReference>
<dbReference type="STRING" id="1334629.MFUL124B02_21325"/>
<dbReference type="Proteomes" id="UP000183760">
    <property type="component" value="Unassembled WGS sequence"/>
</dbReference>
<dbReference type="EMBL" id="FOIB01000007">
    <property type="protein sequence ID" value="SEU27102.1"/>
    <property type="molecule type" value="Genomic_DNA"/>
</dbReference>
<evidence type="ECO:0000256" key="1">
    <source>
        <dbReference type="SAM" id="MobiDB-lite"/>
    </source>
</evidence>
<feature type="region of interest" description="Disordered" evidence="1">
    <location>
        <begin position="129"/>
        <end position="157"/>
    </location>
</feature>